<dbReference type="GO" id="GO:0005737">
    <property type="term" value="C:cytoplasm"/>
    <property type="evidence" value="ECO:0007669"/>
    <property type="project" value="TreeGrafter"/>
</dbReference>
<dbReference type="InterPro" id="IPR007197">
    <property type="entry name" value="rSAM"/>
</dbReference>
<evidence type="ECO:0000259" key="2">
    <source>
        <dbReference type="PROSITE" id="PS51918"/>
    </source>
</evidence>
<dbReference type="GO" id="GO:0006779">
    <property type="term" value="P:porphyrin-containing compound biosynthetic process"/>
    <property type="evidence" value="ECO:0007669"/>
    <property type="project" value="TreeGrafter"/>
</dbReference>
<dbReference type="EMBL" id="SGBC01000001">
    <property type="protein sequence ID" value="RZD16889.1"/>
    <property type="molecule type" value="Genomic_DNA"/>
</dbReference>
<organism evidence="3 4">
    <name type="scientific">Acididesulfobacter guangdongensis</name>
    <dbReference type="NCBI Taxonomy" id="2597225"/>
    <lineage>
        <taxon>Bacteria</taxon>
        <taxon>Deltaproteobacteria</taxon>
        <taxon>Candidatus Acidulodesulfobacterales</taxon>
        <taxon>Candidatus Acididesulfobacter</taxon>
    </lineage>
</organism>
<comment type="caution">
    <text evidence="3">The sequence shown here is derived from an EMBL/GenBank/DDBJ whole genome shotgun (WGS) entry which is preliminary data.</text>
</comment>
<dbReference type="InterPro" id="IPR034505">
    <property type="entry name" value="Coproporphyrinogen-III_oxidase"/>
</dbReference>
<dbReference type="GO" id="GO:0003824">
    <property type="term" value="F:catalytic activity"/>
    <property type="evidence" value="ECO:0007669"/>
    <property type="project" value="InterPro"/>
</dbReference>
<dbReference type="PANTHER" id="PTHR13932:SF5">
    <property type="entry name" value="RADICAL S-ADENOSYL METHIONINE DOMAIN-CONTAINING PROTEIN 1, MITOCHONDRIAL"/>
    <property type="match status" value="1"/>
</dbReference>
<feature type="domain" description="Radical SAM core" evidence="2">
    <location>
        <begin position="1"/>
        <end position="286"/>
    </location>
</feature>
<dbReference type="Gene3D" id="3.30.750.200">
    <property type="match status" value="1"/>
</dbReference>
<dbReference type="CDD" id="cd01335">
    <property type="entry name" value="Radical_SAM"/>
    <property type="match status" value="1"/>
</dbReference>
<feature type="region of interest" description="Disordered" evidence="1">
    <location>
        <begin position="391"/>
        <end position="411"/>
    </location>
</feature>
<reference evidence="3 4" key="1">
    <citation type="journal article" date="2019" name="ISME J.">
        <title>Insights into ecological role of a new deltaproteobacterial order Candidatus Acidulodesulfobacterales by metagenomics and metatranscriptomics.</title>
        <authorList>
            <person name="Tan S."/>
            <person name="Liu J."/>
            <person name="Fang Y."/>
            <person name="Hedlund B.P."/>
            <person name="Lian Z.H."/>
            <person name="Huang L.Y."/>
            <person name="Li J.T."/>
            <person name="Huang L.N."/>
            <person name="Li W.J."/>
            <person name="Jiang H.C."/>
            <person name="Dong H.L."/>
            <person name="Shu W.S."/>
        </authorList>
    </citation>
    <scope>NUCLEOTIDE SEQUENCE [LARGE SCALE GENOMIC DNA]</scope>
    <source>
        <strain evidence="3">AP2</strain>
    </source>
</reference>
<dbReference type="AlphaFoldDB" id="A0A519BI14"/>
<dbReference type="GO" id="GO:0051539">
    <property type="term" value="F:4 iron, 4 sulfur cluster binding"/>
    <property type="evidence" value="ECO:0007669"/>
    <property type="project" value="TreeGrafter"/>
</dbReference>
<dbReference type="SMART" id="SM00729">
    <property type="entry name" value="Elp3"/>
    <property type="match status" value="1"/>
</dbReference>
<feature type="region of interest" description="Disordered" evidence="1">
    <location>
        <begin position="47"/>
        <end position="71"/>
    </location>
</feature>
<dbReference type="InterPro" id="IPR006638">
    <property type="entry name" value="Elp3/MiaA/NifB-like_rSAM"/>
</dbReference>
<dbReference type="PROSITE" id="PS51918">
    <property type="entry name" value="RADICAL_SAM"/>
    <property type="match status" value="1"/>
</dbReference>
<evidence type="ECO:0000313" key="3">
    <source>
        <dbReference type="EMBL" id="RZD16889.1"/>
    </source>
</evidence>
<evidence type="ECO:0000256" key="1">
    <source>
        <dbReference type="SAM" id="MobiDB-lite"/>
    </source>
</evidence>
<proteinExistence type="predicted"/>
<dbReference type="Pfam" id="PF04055">
    <property type="entry name" value="Radical_SAM"/>
    <property type="match status" value="1"/>
</dbReference>
<accession>A0A519BI14</accession>
<evidence type="ECO:0000313" key="4">
    <source>
        <dbReference type="Proteomes" id="UP000316562"/>
    </source>
</evidence>
<dbReference type="Proteomes" id="UP000316562">
    <property type="component" value="Unassembled WGS sequence"/>
</dbReference>
<dbReference type="SUPFAM" id="SSF102114">
    <property type="entry name" value="Radical SAM enzymes"/>
    <property type="match status" value="2"/>
</dbReference>
<dbReference type="SFLD" id="SFLDG01065">
    <property type="entry name" value="anaerobic_coproporphyrinogen-I"/>
    <property type="match status" value="1"/>
</dbReference>
<sequence length="553" mass="64747">MKNNNNLSIYIHTPFCKSKCNYCNFYSINPENINGAELQKIYNTHRSPNRSHNYYHHHGHDNSPDNSPDNIHYNSYNNIHDIYLQSLIKELKIISEKYNLNNNFTHSRIVKTIYFGGGTPSVMNINFFDEIINNIYKTFAVSDNPEITVEVNPESAVLDKLKSLRSLGINRLSIGAQSFNDNVLKIAGRLHSSDDILRCVNDSRKCGFNNISLDLMLGLPGQTAEILQKDIDYLISIRPEHISAYILSIEKGSKFYKNLKKLRMRSEENRENNENEHNGNERNKYEHSKNEYSKNEHNENEHNKYEHSKNEYNENEHNEYKERKEDELADFYITASEEFSSSGYKHYEISNFALNGFESKHNINYWERGEYIGLGPAASSFIKQTVNCSVHNNADNNSSSRNIDDNRGDMDNNNYYYRSNNRDIKKLEIRITNKPNLIEYINKISNFEKKILQSENKKNKLIKYKIEEFKTDEEILTKKNIINEKFFLSLRTYKGINVKIIYKYADRKIIDELIKAGFAEIYATGDRLHMRHYLRLTLKGMLVSSEIFSKILL</sequence>
<name>A0A519BI14_ACIG2</name>
<dbReference type="SFLD" id="SFLDS00029">
    <property type="entry name" value="Radical_SAM"/>
    <property type="match status" value="1"/>
</dbReference>
<gene>
    <name evidence="3" type="ORF">EVJ46_01230</name>
</gene>
<feature type="region of interest" description="Disordered" evidence="1">
    <location>
        <begin position="265"/>
        <end position="319"/>
    </location>
</feature>
<dbReference type="InterPro" id="IPR058240">
    <property type="entry name" value="rSAM_sf"/>
</dbReference>
<dbReference type="PANTHER" id="PTHR13932">
    <property type="entry name" value="COPROPORPHYRINIGEN III OXIDASE"/>
    <property type="match status" value="1"/>
</dbReference>
<protein>
    <submittedName>
        <fullName evidence="3">Coproporphyrinogen III oxidase family protein</fullName>
    </submittedName>
</protein>
<feature type="compositionally biased region" description="Basic residues" evidence="1">
    <location>
        <begin position="47"/>
        <end position="59"/>
    </location>
</feature>
<feature type="compositionally biased region" description="Low complexity" evidence="1">
    <location>
        <begin position="392"/>
        <end position="401"/>
    </location>
</feature>